<proteinExistence type="predicted"/>
<sequence>MLLTGTDNIRDVIAFPKTTAAACLMTEAPSFANPTALAELSIQVVKKAENN</sequence>
<protein>
    <submittedName>
        <fullName evidence="1">Aspartyl-tRNA synthetase</fullName>
        <ecNumber evidence="1">6.1.1.12</ecNumber>
    </submittedName>
</protein>
<reference evidence="1 2" key="1">
    <citation type="submission" date="2018-06" db="EMBL/GenBank/DDBJ databases">
        <authorList>
            <consortium name="Pathogen Informatics"/>
            <person name="Doyle S."/>
        </authorList>
    </citation>
    <scope>NUCLEOTIDE SEQUENCE [LARGE SCALE GENOMIC DNA]</scope>
    <source>
        <strain evidence="1 2">NCTC9081</strain>
    </source>
</reference>
<dbReference type="Gene3D" id="3.30.930.10">
    <property type="entry name" value="Bira Bifunctional Protein, Domain 2"/>
    <property type="match status" value="1"/>
</dbReference>
<dbReference type="EC" id="6.1.1.12" evidence="1"/>
<evidence type="ECO:0000313" key="2">
    <source>
        <dbReference type="Proteomes" id="UP000254716"/>
    </source>
</evidence>
<dbReference type="AlphaFoldDB" id="A0A376W5P6"/>
<accession>A0A376W5P6</accession>
<organism evidence="1 2">
    <name type="scientific">Escherichia coli</name>
    <dbReference type="NCBI Taxonomy" id="562"/>
    <lineage>
        <taxon>Bacteria</taxon>
        <taxon>Pseudomonadati</taxon>
        <taxon>Pseudomonadota</taxon>
        <taxon>Gammaproteobacteria</taxon>
        <taxon>Enterobacterales</taxon>
        <taxon>Enterobacteriaceae</taxon>
        <taxon>Escherichia</taxon>
    </lineage>
</organism>
<keyword evidence="1" id="KW-0030">Aminoacyl-tRNA synthetase</keyword>
<gene>
    <name evidence="1" type="primary">aspS_1</name>
    <name evidence="1" type="ORF">NCTC9081_04635</name>
</gene>
<keyword evidence="1" id="KW-0436">Ligase</keyword>
<dbReference type="SUPFAM" id="SSF55681">
    <property type="entry name" value="Class II aaRS and biotin synthetases"/>
    <property type="match status" value="1"/>
</dbReference>
<evidence type="ECO:0000313" key="1">
    <source>
        <dbReference type="EMBL" id="STJ19123.1"/>
    </source>
</evidence>
<dbReference type="GO" id="GO:0004815">
    <property type="term" value="F:aspartate-tRNA ligase activity"/>
    <property type="evidence" value="ECO:0007669"/>
    <property type="project" value="UniProtKB-EC"/>
</dbReference>
<dbReference type="Proteomes" id="UP000254716">
    <property type="component" value="Unassembled WGS sequence"/>
</dbReference>
<dbReference type="InterPro" id="IPR045864">
    <property type="entry name" value="aa-tRNA-synth_II/BPL/LPL"/>
</dbReference>
<dbReference type="EMBL" id="UGCV01000008">
    <property type="protein sequence ID" value="STJ19123.1"/>
    <property type="molecule type" value="Genomic_DNA"/>
</dbReference>
<name>A0A376W5P6_ECOLX</name>